<keyword evidence="7" id="KW-1185">Reference proteome</keyword>
<dbReference type="PANTHER" id="PTHR42953:SF8">
    <property type="entry name" value="ZINT DOMAIN-CONTAINING PROTEIN"/>
    <property type="match status" value="1"/>
</dbReference>
<dbReference type="InterPro" id="IPR006129">
    <property type="entry name" value="AdhesinB"/>
</dbReference>
<organism evidence="6 7">
    <name type="scientific">Anoxybacillus suryakundensis</name>
    <dbReference type="NCBI Taxonomy" id="1325335"/>
    <lineage>
        <taxon>Bacteria</taxon>
        <taxon>Bacillati</taxon>
        <taxon>Bacillota</taxon>
        <taxon>Bacilli</taxon>
        <taxon>Bacillales</taxon>
        <taxon>Anoxybacillaceae</taxon>
        <taxon>Anoxybacillus</taxon>
    </lineage>
</organism>
<dbReference type="PANTHER" id="PTHR42953">
    <property type="entry name" value="HIGH-AFFINITY ZINC UPTAKE SYSTEM PROTEIN ZNUA-RELATED"/>
    <property type="match status" value="1"/>
</dbReference>
<keyword evidence="4" id="KW-0175">Coiled coil</keyword>
<dbReference type="Pfam" id="PF01297">
    <property type="entry name" value="ZnuA"/>
    <property type="match status" value="1"/>
</dbReference>
<evidence type="ECO:0000256" key="1">
    <source>
        <dbReference type="ARBA" id="ARBA00022448"/>
    </source>
</evidence>
<dbReference type="GO" id="GO:0030001">
    <property type="term" value="P:metal ion transport"/>
    <property type="evidence" value="ECO:0007669"/>
    <property type="project" value="InterPro"/>
</dbReference>
<dbReference type="AlphaFoldDB" id="A0A0K6GJL4"/>
<sequence length="327" mass="37367">MRLNIILSIILTITLTLFGCNKQEQLAPSTTEKTNNKLIIYTTVYPLQDFAQKIGDEHVQVESVYPPGVDVHTYEPTAKTMQQIADADAFIYIGQGMEGFVERIVKTLENERVKFVEATAGMDLLRSNHTHEDEHVHENEHAHEDEQKDEYDHGDVDPHIWLDPIYSIQMAETIKQTLIELKPEAKQDFEQNFASLKQQLEQLDSQFQQLIKDAKTKEILVAHAAYGYWEKRYGLKQISVTGLSPTNEPSQKQLASIIKKAKEHNIRYIFFEQNVTSKIAEVVKNEVGADVLILHNLEARTNDDIANSKDYFAIMNDNISALKKALQ</sequence>
<dbReference type="Gene3D" id="3.40.50.1980">
    <property type="entry name" value="Nitrogenase molybdenum iron protein domain"/>
    <property type="match status" value="2"/>
</dbReference>
<protein>
    <submittedName>
        <fullName evidence="6">ABC-type Zn uptake system ZnuABC, Zn-binding component ZnuA</fullName>
    </submittedName>
</protein>
<feature type="region of interest" description="Disordered" evidence="5">
    <location>
        <begin position="131"/>
        <end position="152"/>
    </location>
</feature>
<dbReference type="Proteomes" id="UP000182738">
    <property type="component" value="Unassembled WGS sequence"/>
</dbReference>
<evidence type="ECO:0000313" key="7">
    <source>
        <dbReference type="Proteomes" id="UP000182738"/>
    </source>
</evidence>
<dbReference type="CDD" id="cd01017">
    <property type="entry name" value="AdcA"/>
    <property type="match status" value="1"/>
</dbReference>
<proteinExistence type="inferred from homology"/>
<dbReference type="GO" id="GO:0046872">
    <property type="term" value="F:metal ion binding"/>
    <property type="evidence" value="ECO:0007669"/>
    <property type="project" value="InterPro"/>
</dbReference>
<evidence type="ECO:0000256" key="5">
    <source>
        <dbReference type="SAM" id="MobiDB-lite"/>
    </source>
</evidence>
<keyword evidence="1 3" id="KW-0813">Transport</keyword>
<dbReference type="InterPro" id="IPR006128">
    <property type="entry name" value="Lipoprotein_PsaA-like"/>
</dbReference>
<feature type="coiled-coil region" evidence="4">
    <location>
        <begin position="186"/>
        <end position="213"/>
    </location>
</feature>
<dbReference type="InterPro" id="IPR006127">
    <property type="entry name" value="ZnuA-like"/>
</dbReference>
<name>A0A0K6GJL4_9BACL</name>
<dbReference type="GO" id="GO:0007155">
    <property type="term" value="P:cell adhesion"/>
    <property type="evidence" value="ECO:0007669"/>
    <property type="project" value="InterPro"/>
</dbReference>
<dbReference type="SUPFAM" id="SSF53807">
    <property type="entry name" value="Helical backbone' metal receptor"/>
    <property type="match status" value="1"/>
</dbReference>
<evidence type="ECO:0000256" key="3">
    <source>
        <dbReference type="RuleBase" id="RU003512"/>
    </source>
</evidence>
<dbReference type="RefSeq" id="WP_055440165.1">
    <property type="nucleotide sequence ID" value="NZ_BAABDZ010000019.1"/>
</dbReference>
<dbReference type="PROSITE" id="PS51257">
    <property type="entry name" value="PROKAR_LIPOPROTEIN"/>
    <property type="match status" value="1"/>
</dbReference>
<dbReference type="EMBL" id="CYGZ01000001">
    <property type="protein sequence ID" value="CUA78919.1"/>
    <property type="molecule type" value="Genomic_DNA"/>
</dbReference>
<dbReference type="InterPro" id="IPR050492">
    <property type="entry name" value="Bact_metal-bind_prot9"/>
</dbReference>
<reference evidence="7" key="1">
    <citation type="submission" date="2015-08" db="EMBL/GenBank/DDBJ databases">
        <authorList>
            <person name="Varghese N."/>
        </authorList>
    </citation>
    <scope>NUCLEOTIDE SEQUENCE [LARGE SCALE GENOMIC DNA]</scope>
    <source>
        <strain evidence="7">DSM 27374</strain>
    </source>
</reference>
<evidence type="ECO:0000313" key="6">
    <source>
        <dbReference type="EMBL" id="CUA78919.1"/>
    </source>
</evidence>
<accession>A0A0K6GJL4</accession>
<evidence type="ECO:0000256" key="2">
    <source>
        <dbReference type="ARBA" id="ARBA00022729"/>
    </source>
</evidence>
<dbReference type="PRINTS" id="PR00691">
    <property type="entry name" value="ADHESINB"/>
</dbReference>
<gene>
    <name evidence="6" type="ORF">Ga0061060_101232</name>
</gene>
<dbReference type="OrthoDB" id="9810636at2"/>
<dbReference type="STRING" id="1325335.GCA_001418025_00223"/>
<dbReference type="PRINTS" id="PR00690">
    <property type="entry name" value="ADHESNFAMILY"/>
</dbReference>
<comment type="similarity">
    <text evidence="3">Belongs to the bacterial solute-binding protein 9 family.</text>
</comment>
<keyword evidence="2" id="KW-0732">Signal</keyword>
<evidence type="ECO:0000256" key="4">
    <source>
        <dbReference type="SAM" id="Coils"/>
    </source>
</evidence>